<protein>
    <submittedName>
        <fullName evidence="1">Uncharacterized protein</fullName>
    </submittedName>
</protein>
<evidence type="ECO:0000313" key="2">
    <source>
        <dbReference type="Proteomes" id="UP000323865"/>
    </source>
</evidence>
<keyword evidence="2" id="KW-1185">Reference proteome</keyword>
<dbReference type="EMBL" id="CP044108">
    <property type="protein sequence ID" value="QEU11757.1"/>
    <property type="molecule type" value="Genomic_DNA"/>
</dbReference>
<proteinExistence type="predicted"/>
<evidence type="ECO:0000313" key="1">
    <source>
        <dbReference type="EMBL" id="QEU11757.1"/>
    </source>
</evidence>
<sequence length="66" mass="7458">MPTGPKHWKHTEVGDGTDDTWAEECRCMIGEDHYVGADSPMSEMLSEVDAEDIYLSSGMDPDYDFR</sequence>
<dbReference type="Proteomes" id="UP000323865">
    <property type="component" value="Chromosome"/>
</dbReference>
<organism evidence="1 2">
    <name type="scientific">Dermabacter vaginalis</name>
    <dbReference type="NCBI Taxonomy" id="1630135"/>
    <lineage>
        <taxon>Bacteria</taxon>
        <taxon>Bacillati</taxon>
        <taxon>Actinomycetota</taxon>
        <taxon>Actinomycetes</taxon>
        <taxon>Micrococcales</taxon>
        <taxon>Dermabacteraceae</taxon>
        <taxon>Dermabacter</taxon>
    </lineage>
</organism>
<gene>
    <name evidence="1" type="ORF">FOB48_05225</name>
</gene>
<reference evidence="1 2" key="1">
    <citation type="submission" date="2019-09" db="EMBL/GenBank/DDBJ databases">
        <title>FDA dAtabase for Regulatory Grade micrObial Sequences (FDA-ARGOS): Supporting development and validation of Infectious Disease Dx tests.</title>
        <authorList>
            <person name="Sciortino C."/>
            <person name="Tallon L."/>
            <person name="Sadzewicz L."/>
            <person name="Vavikolanu K."/>
            <person name="Mehta A."/>
            <person name="Aluvathingal J."/>
            <person name="Nadendla S."/>
            <person name="Nandy P."/>
            <person name="Geyer C."/>
            <person name="Yan Y."/>
            <person name="Sichtig H."/>
        </authorList>
    </citation>
    <scope>NUCLEOTIDE SEQUENCE [LARGE SCALE GENOMIC DNA]</scope>
    <source>
        <strain evidence="1 2">FDAARGOS_640</strain>
    </source>
</reference>
<dbReference type="RefSeq" id="WP_016664767.1">
    <property type="nucleotide sequence ID" value="NZ_CP044108.1"/>
</dbReference>
<accession>A0ABX6A4Q8</accession>
<name>A0ABX6A4Q8_9MICO</name>